<gene>
    <name evidence="3" type="ORF">N7468_001549</name>
</gene>
<evidence type="ECO:0000259" key="2">
    <source>
        <dbReference type="PROSITE" id="PS50175"/>
    </source>
</evidence>
<feature type="compositionally biased region" description="Basic and acidic residues" evidence="1">
    <location>
        <begin position="73"/>
        <end position="88"/>
    </location>
</feature>
<feature type="region of interest" description="Disordered" evidence="1">
    <location>
        <begin position="207"/>
        <end position="353"/>
    </location>
</feature>
<feature type="compositionally biased region" description="Basic and acidic residues" evidence="1">
    <location>
        <begin position="104"/>
        <end position="124"/>
    </location>
</feature>
<reference evidence="3" key="2">
    <citation type="journal article" date="2023" name="IMA Fungus">
        <title>Comparative genomic study of the Penicillium genus elucidates a diverse pangenome and 15 lateral gene transfer events.</title>
        <authorList>
            <person name="Petersen C."/>
            <person name="Sorensen T."/>
            <person name="Nielsen M.R."/>
            <person name="Sondergaard T.E."/>
            <person name="Sorensen J.L."/>
            <person name="Fitzpatrick D.A."/>
            <person name="Frisvad J.C."/>
            <person name="Nielsen K.L."/>
        </authorList>
    </citation>
    <scope>NUCLEOTIDE SEQUENCE</scope>
    <source>
        <strain evidence="3">IBT 19713</strain>
    </source>
</reference>
<evidence type="ECO:0000313" key="4">
    <source>
        <dbReference type="Proteomes" id="UP001150941"/>
    </source>
</evidence>
<feature type="compositionally biased region" description="Polar residues" evidence="1">
    <location>
        <begin position="232"/>
        <end position="245"/>
    </location>
</feature>
<feature type="compositionally biased region" description="Polar residues" evidence="1">
    <location>
        <begin position="131"/>
        <end position="165"/>
    </location>
</feature>
<feature type="compositionally biased region" description="Basic and acidic residues" evidence="1">
    <location>
        <begin position="8"/>
        <end position="24"/>
    </location>
</feature>
<dbReference type="Proteomes" id="UP001150941">
    <property type="component" value="Unassembled WGS sequence"/>
</dbReference>
<feature type="compositionally biased region" description="Low complexity" evidence="1">
    <location>
        <begin position="298"/>
        <end position="310"/>
    </location>
</feature>
<dbReference type="EMBL" id="JAPQKS010000002">
    <property type="protein sequence ID" value="KAJ5246566.1"/>
    <property type="molecule type" value="Genomic_DNA"/>
</dbReference>
<accession>A0A9W9PIJ2</accession>
<feature type="compositionally biased region" description="Acidic residues" evidence="1">
    <location>
        <begin position="311"/>
        <end position="327"/>
    </location>
</feature>
<dbReference type="PROSITE" id="PS50175">
    <property type="entry name" value="ASP_PROT_RETROV"/>
    <property type="match status" value="1"/>
</dbReference>
<feature type="region of interest" description="Disordered" evidence="1">
    <location>
        <begin position="1"/>
        <end position="176"/>
    </location>
</feature>
<evidence type="ECO:0000256" key="1">
    <source>
        <dbReference type="SAM" id="MobiDB-lite"/>
    </source>
</evidence>
<protein>
    <recommendedName>
        <fullName evidence="2">Peptidase A2 domain-containing protein</fullName>
    </recommendedName>
</protein>
<feature type="compositionally biased region" description="Low complexity" evidence="1">
    <location>
        <begin position="89"/>
        <end position="101"/>
    </location>
</feature>
<organism evidence="3 4">
    <name type="scientific">Penicillium chermesinum</name>
    <dbReference type="NCBI Taxonomy" id="63820"/>
    <lineage>
        <taxon>Eukaryota</taxon>
        <taxon>Fungi</taxon>
        <taxon>Dikarya</taxon>
        <taxon>Ascomycota</taxon>
        <taxon>Pezizomycotina</taxon>
        <taxon>Eurotiomycetes</taxon>
        <taxon>Eurotiomycetidae</taxon>
        <taxon>Eurotiales</taxon>
        <taxon>Aspergillaceae</taxon>
        <taxon>Penicillium</taxon>
    </lineage>
</organism>
<sequence>MTTPTKAQHSDISDEEHPSSRDGGSEWSTTNSEVDSHMSDNDSQSDDYVTAESRSLHDDSDDAYPSRQTSLDALEKNGVDRDSHDSRSIHSGSHSSHNDGGNVEDSRLAVPDKKAQLSNHHGDEGMDADENQISNQDGTRDNTGSQYGANTQPINDYESRNSYISLTDEVSPHNRESSLLEAKYFRSMNQAALENIERLNNLRSEVSHVGHPDLENSEDESSQYDSKPDSKGNGSPSGRTSSKTNRGGFFSFFGSKRKNEDKEETTVHPVKKAKTAEVDLTPPGDNSEDSEDSEEDGSVTSSEGTGSIEESASEEYEKDSEEEDYDEASQPKAPKRSTTAVDRPAKRQRTRGLMDKQITWQHIEVEELDLHQTYVGHNTPVKKPTQKRWQASGGEAITDPEKVPKGWTDAEPDLDEEDIEAQIARCEQRIEDKILPALFAMKLQGLRKKKAEKDLWMSKDPGLTWQSVRRLNALYRIKKSLQEGNDPFNHLPCVNAIIAVYKSGGLAWNAGLVTYWKDGEQLCQPRPYNPYECDAIYQYHLAGDGFWVEGLTGPGPTPQLALFMESHKADPGRRSNEFYRINVRKENAPASAGFDFEFLLDTGAHMMVLYENDLEMLDMTDMANNSEPPKTQSLGTAAFTGPTGDVSYAPIIRVHAEIFAAEDGKHEERKSMTSRDPVEAILLPGGSDEIRRRLDGPWARHKLYMASVPSLGSPPRVFMSGFKTGIRDSRIPSNRTAAYRLPPFQTGSGPKIGGS</sequence>
<reference evidence="3" key="1">
    <citation type="submission" date="2022-11" db="EMBL/GenBank/DDBJ databases">
        <authorList>
            <person name="Petersen C."/>
        </authorList>
    </citation>
    <scope>NUCLEOTIDE SEQUENCE</scope>
    <source>
        <strain evidence="3">IBT 19713</strain>
    </source>
</reference>
<keyword evidence="4" id="KW-1185">Reference proteome</keyword>
<dbReference type="GO" id="GO:0006508">
    <property type="term" value="P:proteolysis"/>
    <property type="evidence" value="ECO:0007669"/>
    <property type="project" value="InterPro"/>
</dbReference>
<dbReference type="OrthoDB" id="4329446at2759"/>
<dbReference type="GO" id="GO:0004190">
    <property type="term" value="F:aspartic-type endopeptidase activity"/>
    <property type="evidence" value="ECO:0007669"/>
    <property type="project" value="InterPro"/>
</dbReference>
<evidence type="ECO:0000313" key="3">
    <source>
        <dbReference type="EMBL" id="KAJ5246566.1"/>
    </source>
</evidence>
<name>A0A9W9PIJ2_9EURO</name>
<comment type="caution">
    <text evidence="3">The sequence shown here is derived from an EMBL/GenBank/DDBJ whole genome shotgun (WGS) entry which is preliminary data.</text>
</comment>
<feature type="domain" description="Peptidase A2" evidence="2">
    <location>
        <begin position="596"/>
        <end position="615"/>
    </location>
</feature>
<feature type="compositionally biased region" description="Basic and acidic residues" evidence="1">
    <location>
        <begin position="257"/>
        <end position="266"/>
    </location>
</feature>
<proteinExistence type="predicted"/>
<dbReference type="RefSeq" id="XP_058333987.1">
    <property type="nucleotide sequence ID" value="XM_058470846.1"/>
</dbReference>
<dbReference type="GeneID" id="83198149"/>
<dbReference type="InterPro" id="IPR001995">
    <property type="entry name" value="Peptidase_A2_cat"/>
</dbReference>
<feature type="region of interest" description="Disordered" evidence="1">
    <location>
        <begin position="735"/>
        <end position="755"/>
    </location>
</feature>
<dbReference type="AlphaFoldDB" id="A0A9W9PIJ2"/>
<feature type="compositionally biased region" description="Acidic residues" evidence="1">
    <location>
        <begin position="286"/>
        <end position="297"/>
    </location>
</feature>